<evidence type="ECO:0000313" key="5">
    <source>
        <dbReference type="EMBL" id="CAB4941191.1"/>
    </source>
</evidence>
<sequence>MAVGIGMLLAAITKVVSPIDAVGSEVIDRAPRWVKEQAIRTFGTDDKMALRIGIIAILALAALGLGLASAKRPVAGAVGIGAFGVIGAFAAAHRPAESAGAATPSIIGAIIGAAVCYRLVRQRPPALEYPHESRAPLGWDRRRFLIAGGATAAGALTAGSIGQVVERRRVSAIRNDAALPLPELTDPGIDVHGAELFNATPYITANADFYRIDTALSFPRIDVDSWKLTITGMVDHELSFSYAELLALPQLERIVTLCCVSNEVGGEYIGNAVWRGVLLADLLQQAGVQAEAQQVYSTSLDGWTCGFPVKVAVDGRDAMIALGMNGQTLPLEHGYPARLVVPGLYGYVSATKWLSKIELTTWKPQGYWVPRGWSKEAPVKTESRIDVPRVGNDLAAVRQPIAGVAWAQHRGIEKVEVRVDDGEWRVADLGSDITDDSWRQWMIEWDATPGDHEIMVRATDKTGATQTAEHADPAPDGATGYHTIHVTVR</sequence>
<dbReference type="SUPFAM" id="SSF81296">
    <property type="entry name" value="E set domains"/>
    <property type="match status" value="1"/>
</dbReference>
<dbReference type="PANTHER" id="PTHR19372:SF7">
    <property type="entry name" value="SULFITE OXIDASE, MITOCHONDRIAL"/>
    <property type="match status" value="1"/>
</dbReference>
<proteinExistence type="predicted"/>
<dbReference type="Gene3D" id="3.90.420.10">
    <property type="entry name" value="Oxidoreductase, molybdopterin-binding domain"/>
    <property type="match status" value="1"/>
</dbReference>
<dbReference type="GO" id="GO:0008482">
    <property type="term" value="F:sulfite oxidase activity"/>
    <property type="evidence" value="ECO:0007669"/>
    <property type="project" value="TreeGrafter"/>
</dbReference>
<feature type="domain" description="Oxidoreductase molybdopterin-binding" evidence="2">
    <location>
        <begin position="217"/>
        <end position="368"/>
    </location>
</feature>
<evidence type="ECO:0000313" key="4">
    <source>
        <dbReference type="EMBL" id="CAB4726978.1"/>
    </source>
</evidence>
<dbReference type="PANTHER" id="PTHR19372">
    <property type="entry name" value="SULFITE REDUCTASE"/>
    <property type="match status" value="1"/>
</dbReference>
<reference evidence="3" key="1">
    <citation type="submission" date="2020-05" db="EMBL/GenBank/DDBJ databases">
        <authorList>
            <person name="Chiriac C."/>
            <person name="Salcher M."/>
            <person name="Ghai R."/>
            <person name="Kavagutti S V."/>
        </authorList>
    </citation>
    <scope>NUCLEOTIDE SEQUENCE</scope>
</reference>
<keyword evidence="1" id="KW-0812">Transmembrane</keyword>
<dbReference type="InterPro" id="IPR014756">
    <property type="entry name" value="Ig_E-set"/>
</dbReference>
<dbReference type="InterPro" id="IPR000572">
    <property type="entry name" value="OxRdtase_Mopterin-bd_dom"/>
</dbReference>
<dbReference type="Pfam" id="PF00174">
    <property type="entry name" value="Oxidored_molyb"/>
    <property type="match status" value="1"/>
</dbReference>
<dbReference type="Gene3D" id="2.60.40.650">
    <property type="match status" value="1"/>
</dbReference>
<feature type="transmembrane region" description="Helical" evidence="1">
    <location>
        <begin position="48"/>
        <end position="67"/>
    </location>
</feature>
<dbReference type="GO" id="GO:0020037">
    <property type="term" value="F:heme binding"/>
    <property type="evidence" value="ECO:0007669"/>
    <property type="project" value="TreeGrafter"/>
</dbReference>
<dbReference type="EMBL" id="CAEZYF010000011">
    <property type="protein sequence ID" value="CAB4726978.1"/>
    <property type="molecule type" value="Genomic_DNA"/>
</dbReference>
<feature type="transmembrane region" description="Helical" evidence="1">
    <location>
        <begin position="74"/>
        <end position="93"/>
    </location>
</feature>
<dbReference type="GO" id="GO:0043546">
    <property type="term" value="F:molybdopterin cofactor binding"/>
    <property type="evidence" value="ECO:0007669"/>
    <property type="project" value="TreeGrafter"/>
</dbReference>
<keyword evidence="1" id="KW-0472">Membrane</keyword>
<feature type="transmembrane region" description="Helical" evidence="1">
    <location>
        <begin position="99"/>
        <end position="120"/>
    </location>
</feature>
<gene>
    <name evidence="4" type="ORF">UFOPK2656_01843</name>
    <name evidence="5" type="ORF">UFOPK3651_02181</name>
    <name evidence="6" type="ORF">UFOPK3931_01311</name>
    <name evidence="3" type="ORF">UFOPK4189_02024</name>
</gene>
<protein>
    <submittedName>
        <fullName evidence="3">Unannotated protein</fullName>
    </submittedName>
</protein>
<dbReference type="AlphaFoldDB" id="A0A6J6A4D5"/>
<dbReference type="EMBL" id="CAESGF010000012">
    <property type="protein sequence ID" value="CAB4364261.1"/>
    <property type="molecule type" value="Genomic_DNA"/>
</dbReference>
<evidence type="ECO:0000313" key="3">
    <source>
        <dbReference type="EMBL" id="CAB4364261.1"/>
    </source>
</evidence>
<dbReference type="SUPFAM" id="SSF56524">
    <property type="entry name" value="Oxidoreductase molybdopterin-binding domain"/>
    <property type="match status" value="1"/>
</dbReference>
<organism evidence="3">
    <name type="scientific">freshwater metagenome</name>
    <dbReference type="NCBI Taxonomy" id="449393"/>
    <lineage>
        <taxon>unclassified sequences</taxon>
        <taxon>metagenomes</taxon>
        <taxon>ecological metagenomes</taxon>
    </lineage>
</organism>
<evidence type="ECO:0000313" key="6">
    <source>
        <dbReference type="EMBL" id="CAB4988407.1"/>
    </source>
</evidence>
<dbReference type="EMBL" id="CAFBMT010000012">
    <property type="protein sequence ID" value="CAB4941191.1"/>
    <property type="molecule type" value="Genomic_DNA"/>
</dbReference>
<evidence type="ECO:0000256" key="1">
    <source>
        <dbReference type="SAM" id="Phobius"/>
    </source>
</evidence>
<dbReference type="InterPro" id="IPR036374">
    <property type="entry name" value="OxRdtase_Mopterin-bd_sf"/>
</dbReference>
<accession>A0A6J6A4D5</accession>
<evidence type="ECO:0000259" key="2">
    <source>
        <dbReference type="Pfam" id="PF00174"/>
    </source>
</evidence>
<keyword evidence="1" id="KW-1133">Transmembrane helix</keyword>
<dbReference type="GO" id="GO:0006790">
    <property type="term" value="P:sulfur compound metabolic process"/>
    <property type="evidence" value="ECO:0007669"/>
    <property type="project" value="TreeGrafter"/>
</dbReference>
<dbReference type="EMBL" id="CAFBOL010000028">
    <property type="protein sequence ID" value="CAB4988407.1"/>
    <property type="molecule type" value="Genomic_DNA"/>
</dbReference>
<feature type="transmembrane region" description="Helical" evidence="1">
    <location>
        <begin position="144"/>
        <end position="165"/>
    </location>
</feature>
<name>A0A6J6A4D5_9ZZZZ</name>